<keyword evidence="1" id="KW-0472">Membrane</keyword>
<protein>
    <submittedName>
        <fullName evidence="2">Uncharacterized protein</fullName>
    </submittedName>
</protein>
<reference evidence="2" key="1">
    <citation type="submission" date="2021-06" db="EMBL/GenBank/DDBJ databases">
        <authorList>
            <person name="Nair S."/>
        </authorList>
    </citation>
    <scope>NUCLEOTIDE SEQUENCE</scope>
</reference>
<dbReference type="Proteomes" id="UP000827160">
    <property type="component" value="Segment"/>
</dbReference>
<evidence type="ECO:0000256" key="1">
    <source>
        <dbReference type="SAM" id="Phobius"/>
    </source>
</evidence>
<evidence type="ECO:0000313" key="2">
    <source>
        <dbReference type="EMBL" id="QXP44097.1"/>
    </source>
</evidence>
<dbReference type="EMBL" id="MZ462995">
    <property type="protein sequence ID" value="QXP44097.1"/>
    <property type="molecule type" value="Genomic_DNA"/>
</dbReference>
<feature type="transmembrane region" description="Helical" evidence="1">
    <location>
        <begin position="30"/>
        <end position="57"/>
    </location>
</feature>
<organism evidence="2 3">
    <name type="scientific">Stappia phage SI01</name>
    <dbReference type="NCBI Taxonomy" id="2847766"/>
    <lineage>
        <taxon>Viruses</taxon>
        <taxon>Duplodnaviria</taxon>
        <taxon>Heunggongvirae</taxon>
        <taxon>Uroviricota</taxon>
        <taxon>Caudoviricetes</taxon>
        <taxon>Autographivirales</taxon>
        <taxon>Dunnvirinae</taxon>
        <taxon>Songlingvirus</taxon>
        <taxon>Songlingvirus SI01</taxon>
    </lineage>
</organism>
<evidence type="ECO:0000313" key="3">
    <source>
        <dbReference type="Proteomes" id="UP000827160"/>
    </source>
</evidence>
<keyword evidence="3" id="KW-1185">Reference proteome</keyword>
<sequence>MRNILFILFVGAVYLVSTIAAIIPVVAAIWVIFAYPAVVICVLAVPLALMLAVRILLRRY</sequence>
<name>A0AAE7SW27_9CAUD</name>
<accession>A0AAE7SW27</accession>
<keyword evidence="1" id="KW-0812">Transmembrane</keyword>
<proteinExistence type="predicted"/>
<keyword evidence="1" id="KW-1133">Transmembrane helix</keyword>